<sequence length="155" mass="17518">MQKLKHHGSVNILSGNRSNPNVGALDVEEAGTGYIGDRRSNLLACVNHVHTEGINSIASNIISEYSGYKNLSFVIVDEQSPNHFGKWISPKLIKENYKSMFPVDLLGVTQLSSRNYRRVHCSRIKCLFKDNSYSRHRNTFLLHLPLKKTAHSILN</sequence>
<dbReference type="EMBL" id="HACG01027355">
    <property type="protein sequence ID" value="CEK74220.1"/>
    <property type="molecule type" value="Transcribed_RNA"/>
</dbReference>
<protein>
    <submittedName>
        <fullName evidence="2">Uncharacterized protein</fullName>
    </submittedName>
</protein>
<dbReference type="AlphaFoldDB" id="A0A0B7A032"/>
<evidence type="ECO:0000313" key="1">
    <source>
        <dbReference type="EMBL" id="CEK74220.1"/>
    </source>
</evidence>
<reference evidence="2" key="1">
    <citation type="submission" date="2014-12" db="EMBL/GenBank/DDBJ databases">
        <title>Insight into the proteome of Arion vulgaris.</title>
        <authorList>
            <person name="Aradska J."/>
            <person name="Bulat T."/>
            <person name="Smidak R."/>
            <person name="Sarate P."/>
            <person name="Gangsoo J."/>
            <person name="Sialana F."/>
            <person name="Bilban M."/>
            <person name="Lubec G."/>
        </authorList>
    </citation>
    <scope>NUCLEOTIDE SEQUENCE</scope>
    <source>
        <tissue evidence="2">Skin</tissue>
    </source>
</reference>
<organism evidence="2">
    <name type="scientific">Arion vulgaris</name>
    <dbReference type="NCBI Taxonomy" id="1028688"/>
    <lineage>
        <taxon>Eukaryota</taxon>
        <taxon>Metazoa</taxon>
        <taxon>Spiralia</taxon>
        <taxon>Lophotrochozoa</taxon>
        <taxon>Mollusca</taxon>
        <taxon>Gastropoda</taxon>
        <taxon>Heterobranchia</taxon>
        <taxon>Euthyneura</taxon>
        <taxon>Panpulmonata</taxon>
        <taxon>Eupulmonata</taxon>
        <taxon>Stylommatophora</taxon>
        <taxon>Helicina</taxon>
        <taxon>Arionoidea</taxon>
        <taxon>Arionidae</taxon>
        <taxon>Arion</taxon>
    </lineage>
</organism>
<name>A0A0B7A032_9EUPU</name>
<dbReference type="EMBL" id="HACG01027358">
    <property type="protein sequence ID" value="CEK74223.1"/>
    <property type="molecule type" value="Transcribed_RNA"/>
</dbReference>
<evidence type="ECO:0000313" key="2">
    <source>
        <dbReference type="EMBL" id="CEK74223.1"/>
    </source>
</evidence>
<proteinExistence type="predicted"/>
<gene>
    <name evidence="2" type="primary">ORF90176</name>
    <name evidence="1" type="synonym">ORF90160</name>
</gene>
<accession>A0A0B7A032</accession>